<name>A0ABP9PAQ0_9PSEU</name>
<proteinExistence type="predicted"/>
<evidence type="ECO:0008006" key="4">
    <source>
        <dbReference type="Google" id="ProtNLM"/>
    </source>
</evidence>
<feature type="signal peptide" evidence="1">
    <location>
        <begin position="1"/>
        <end position="20"/>
    </location>
</feature>
<keyword evidence="1" id="KW-0732">Signal</keyword>
<dbReference type="EMBL" id="BAABJO010000074">
    <property type="protein sequence ID" value="GAA5143314.1"/>
    <property type="molecule type" value="Genomic_DNA"/>
</dbReference>
<reference evidence="3" key="1">
    <citation type="journal article" date="2019" name="Int. J. Syst. Evol. Microbiol.">
        <title>The Global Catalogue of Microorganisms (GCM) 10K type strain sequencing project: providing services to taxonomists for standard genome sequencing and annotation.</title>
        <authorList>
            <consortium name="The Broad Institute Genomics Platform"/>
            <consortium name="The Broad Institute Genome Sequencing Center for Infectious Disease"/>
            <person name="Wu L."/>
            <person name="Ma J."/>
        </authorList>
    </citation>
    <scope>NUCLEOTIDE SEQUENCE [LARGE SCALE GENOMIC DNA]</scope>
    <source>
        <strain evidence="3">JCM 18302</strain>
    </source>
</reference>
<evidence type="ECO:0000313" key="3">
    <source>
        <dbReference type="Proteomes" id="UP001500804"/>
    </source>
</evidence>
<feature type="chain" id="PRO_5045322092" description="DUF4333 domain-containing protein" evidence="1">
    <location>
        <begin position="21"/>
        <end position="204"/>
    </location>
</feature>
<evidence type="ECO:0000256" key="1">
    <source>
        <dbReference type="SAM" id="SignalP"/>
    </source>
</evidence>
<sequence>MIRPLAVLVVLVLAALPACSDEYADHSGIPVVRPTGPAPPERESEQYVFGGVDGLRKVLETRVLRSAGVVKPVRSECDVERPTPRFTCTVDYDGERVTYLVTTSGSGWAEWEATTDSLVMTRAGVLAAVWREYSAHAAKLRCEDGIPETARVAPGTKLGQRCYFKPGADHPVYGEDSRIGGYPDTVAADLVVANGDIFVVPEKD</sequence>
<gene>
    <name evidence="2" type="ORF">GCM10023320_84330</name>
</gene>
<dbReference type="Proteomes" id="UP001500804">
    <property type="component" value="Unassembled WGS sequence"/>
</dbReference>
<comment type="caution">
    <text evidence="2">The sequence shown here is derived from an EMBL/GenBank/DDBJ whole genome shotgun (WGS) entry which is preliminary data.</text>
</comment>
<evidence type="ECO:0000313" key="2">
    <source>
        <dbReference type="EMBL" id="GAA5143314.1"/>
    </source>
</evidence>
<accession>A0ABP9PAQ0</accession>
<organism evidence="2 3">
    <name type="scientific">Pseudonocardia adelaidensis</name>
    <dbReference type="NCBI Taxonomy" id="648754"/>
    <lineage>
        <taxon>Bacteria</taxon>
        <taxon>Bacillati</taxon>
        <taxon>Actinomycetota</taxon>
        <taxon>Actinomycetes</taxon>
        <taxon>Pseudonocardiales</taxon>
        <taxon>Pseudonocardiaceae</taxon>
        <taxon>Pseudonocardia</taxon>
    </lineage>
</organism>
<keyword evidence="3" id="KW-1185">Reference proteome</keyword>
<protein>
    <recommendedName>
        <fullName evidence="4">DUF4333 domain-containing protein</fullName>
    </recommendedName>
</protein>